<dbReference type="InterPro" id="IPR028098">
    <property type="entry name" value="Glyco_trans_4-like_N"/>
</dbReference>
<dbReference type="KEGG" id="llh:I41_25320"/>
<keyword evidence="4" id="KW-1185">Reference proteome</keyword>
<evidence type="ECO:0000313" key="3">
    <source>
        <dbReference type="EMBL" id="QDT73343.1"/>
    </source>
</evidence>
<sequence length="375" mass="40526">MPSLPVSLTTPPTICMALYSFDFGGSERLGLQLSKHYLNNGFRVVCCATRRGRGPLMRQFEDLGIPCLALDLESLSRIGRLRGKSNLRSWLSRHEVICVHAQHMCVLSDVHKASHAAGVKVQIVTEHTAEPILNDRRYASVTARMAYRANAITAINEVIRDAIASASSLPKVRVRVIENGIDLARFVGQSKAGRDCCEVIWLGRLHPDKDILNALRAFREVTLSNPKVYLNVVGDGEDRGKAEEYVREHGLGNNVRFSGALADPSIALQTADIFLLSSATEGTPLAMLEALSCGLPVVATAVGGIPDVISGDVGIIVPPSDASALACGILSLAESSELRIRMGQSARQLAECRFSELKMAAAYIELIENQISAII</sequence>
<gene>
    <name evidence="3" type="ORF">I41_25320</name>
</gene>
<dbReference type="GO" id="GO:0004373">
    <property type="term" value="F:alpha-1,4-glucan glucosyltransferase (UDP-glucose donor) activity"/>
    <property type="evidence" value="ECO:0007669"/>
    <property type="project" value="UniProtKB-EC"/>
</dbReference>
<evidence type="ECO:0000313" key="4">
    <source>
        <dbReference type="Proteomes" id="UP000317909"/>
    </source>
</evidence>
<dbReference type="PANTHER" id="PTHR12526:SF630">
    <property type="entry name" value="GLYCOSYLTRANSFERASE"/>
    <property type="match status" value="1"/>
</dbReference>
<keyword evidence="3" id="KW-0808">Transferase</keyword>
<dbReference type="AlphaFoldDB" id="A0A517TY88"/>
<feature type="domain" description="Glycosyl transferase family 1" evidence="1">
    <location>
        <begin position="199"/>
        <end position="348"/>
    </location>
</feature>
<dbReference type="Proteomes" id="UP000317909">
    <property type="component" value="Chromosome"/>
</dbReference>
<dbReference type="SUPFAM" id="SSF53756">
    <property type="entry name" value="UDP-Glycosyltransferase/glycogen phosphorylase"/>
    <property type="match status" value="1"/>
</dbReference>
<feature type="domain" description="Glycosyltransferase subfamily 4-like N-terminal" evidence="2">
    <location>
        <begin position="23"/>
        <end position="185"/>
    </location>
</feature>
<dbReference type="Pfam" id="PF00534">
    <property type="entry name" value="Glycos_transf_1"/>
    <property type="match status" value="1"/>
</dbReference>
<name>A0A517TY88_9BACT</name>
<dbReference type="InterPro" id="IPR001296">
    <property type="entry name" value="Glyco_trans_1"/>
</dbReference>
<dbReference type="RefSeq" id="WP_145432945.1">
    <property type="nucleotide sequence ID" value="NZ_CP036339.1"/>
</dbReference>
<proteinExistence type="predicted"/>
<dbReference type="OrthoDB" id="232381at2"/>
<dbReference type="EMBL" id="CP036339">
    <property type="protein sequence ID" value="QDT73343.1"/>
    <property type="molecule type" value="Genomic_DNA"/>
</dbReference>
<keyword evidence="3" id="KW-0328">Glycosyltransferase</keyword>
<reference evidence="3 4" key="1">
    <citation type="submission" date="2019-02" db="EMBL/GenBank/DDBJ databases">
        <title>Deep-cultivation of Planctomycetes and their phenomic and genomic characterization uncovers novel biology.</title>
        <authorList>
            <person name="Wiegand S."/>
            <person name="Jogler M."/>
            <person name="Boedeker C."/>
            <person name="Pinto D."/>
            <person name="Vollmers J."/>
            <person name="Rivas-Marin E."/>
            <person name="Kohn T."/>
            <person name="Peeters S.H."/>
            <person name="Heuer A."/>
            <person name="Rast P."/>
            <person name="Oberbeckmann S."/>
            <person name="Bunk B."/>
            <person name="Jeske O."/>
            <person name="Meyerdierks A."/>
            <person name="Storesund J.E."/>
            <person name="Kallscheuer N."/>
            <person name="Luecker S."/>
            <person name="Lage O.M."/>
            <person name="Pohl T."/>
            <person name="Merkel B.J."/>
            <person name="Hornburger P."/>
            <person name="Mueller R.-W."/>
            <person name="Bruemmer F."/>
            <person name="Labrenz M."/>
            <person name="Spormann A.M."/>
            <person name="Op den Camp H."/>
            <person name="Overmann J."/>
            <person name="Amann R."/>
            <person name="Jetten M.S.M."/>
            <person name="Mascher T."/>
            <person name="Medema M.H."/>
            <person name="Devos D.P."/>
            <person name="Kaster A.-K."/>
            <person name="Ovreas L."/>
            <person name="Rohde M."/>
            <person name="Galperin M.Y."/>
            <person name="Jogler C."/>
        </authorList>
    </citation>
    <scope>NUCLEOTIDE SEQUENCE [LARGE SCALE GENOMIC DNA]</scope>
    <source>
        <strain evidence="3 4">I41</strain>
    </source>
</reference>
<evidence type="ECO:0000259" key="1">
    <source>
        <dbReference type="Pfam" id="PF00534"/>
    </source>
</evidence>
<organism evidence="3 4">
    <name type="scientific">Lacipirellula limnantheis</name>
    <dbReference type="NCBI Taxonomy" id="2528024"/>
    <lineage>
        <taxon>Bacteria</taxon>
        <taxon>Pseudomonadati</taxon>
        <taxon>Planctomycetota</taxon>
        <taxon>Planctomycetia</taxon>
        <taxon>Pirellulales</taxon>
        <taxon>Lacipirellulaceae</taxon>
        <taxon>Lacipirellula</taxon>
    </lineage>
</organism>
<dbReference type="PANTHER" id="PTHR12526">
    <property type="entry name" value="GLYCOSYLTRANSFERASE"/>
    <property type="match status" value="1"/>
</dbReference>
<dbReference type="Gene3D" id="3.40.50.2000">
    <property type="entry name" value="Glycogen Phosphorylase B"/>
    <property type="match status" value="2"/>
</dbReference>
<dbReference type="Pfam" id="PF13439">
    <property type="entry name" value="Glyco_transf_4"/>
    <property type="match status" value="1"/>
</dbReference>
<dbReference type="EC" id="2.4.1.11" evidence="3"/>
<evidence type="ECO:0000259" key="2">
    <source>
        <dbReference type="Pfam" id="PF13439"/>
    </source>
</evidence>
<accession>A0A517TY88</accession>
<protein>
    <submittedName>
        <fullName evidence="3">Glycogen synthase</fullName>
        <ecNumber evidence="3">2.4.1.11</ecNumber>
    </submittedName>
</protein>